<comment type="subcellular location">
    <subcellularLocation>
        <location evidence="1">Lysosome membrane</location>
    </subcellularLocation>
</comment>
<keyword evidence="8" id="KW-1185">Reference proteome</keyword>
<dbReference type="GO" id="GO:0005765">
    <property type="term" value="C:lysosomal membrane"/>
    <property type="evidence" value="ECO:0007669"/>
    <property type="project" value="UniProtKB-SubCell"/>
</dbReference>
<comment type="similarity">
    <text evidence="4">Belongs to the KICS2 family.</text>
</comment>
<dbReference type="OrthoDB" id="18134at2759"/>
<organism evidence="6">
    <name type="scientific">Capitella teleta</name>
    <name type="common">Polychaete worm</name>
    <dbReference type="NCBI Taxonomy" id="283909"/>
    <lineage>
        <taxon>Eukaryota</taxon>
        <taxon>Metazoa</taxon>
        <taxon>Spiralia</taxon>
        <taxon>Lophotrochozoa</taxon>
        <taxon>Annelida</taxon>
        <taxon>Polychaeta</taxon>
        <taxon>Sedentaria</taxon>
        <taxon>Scolecida</taxon>
        <taxon>Capitellidae</taxon>
        <taxon>Capitella</taxon>
    </lineage>
</organism>
<keyword evidence="3" id="KW-0458">Lysosome</keyword>
<protein>
    <recommendedName>
        <fullName evidence="5">KICSTOR subunit 2</fullName>
    </recommendedName>
</protein>
<evidence type="ECO:0000256" key="4">
    <source>
        <dbReference type="ARBA" id="ARBA00060863"/>
    </source>
</evidence>
<evidence type="ECO:0000313" key="8">
    <source>
        <dbReference type="Proteomes" id="UP000014760"/>
    </source>
</evidence>
<dbReference type="EMBL" id="KB310206">
    <property type="protein sequence ID" value="ELT92245.1"/>
    <property type="molecule type" value="Genomic_DNA"/>
</dbReference>
<dbReference type="Gene3D" id="1.10.3450.30">
    <property type="match status" value="1"/>
</dbReference>
<dbReference type="InterPro" id="IPR038060">
    <property type="entry name" value="C12orf66-like_central_sf"/>
</dbReference>
<accession>R7TMD5</accession>
<dbReference type="SUPFAM" id="SSF160651">
    <property type="entry name" value="FLJ32549 C-terminal domain-like"/>
    <property type="match status" value="1"/>
</dbReference>
<dbReference type="InterPro" id="IPR018544">
    <property type="entry name" value="KICS_2"/>
</dbReference>
<dbReference type="STRING" id="283909.R7TMD5"/>
<reference evidence="8" key="1">
    <citation type="submission" date="2012-12" db="EMBL/GenBank/DDBJ databases">
        <authorList>
            <person name="Hellsten U."/>
            <person name="Grimwood J."/>
            <person name="Chapman J.A."/>
            <person name="Shapiro H."/>
            <person name="Aerts A."/>
            <person name="Otillar R.P."/>
            <person name="Terry A.Y."/>
            <person name="Boore J.L."/>
            <person name="Simakov O."/>
            <person name="Marletaz F."/>
            <person name="Cho S.-J."/>
            <person name="Edsinger-Gonzales E."/>
            <person name="Havlak P."/>
            <person name="Kuo D.-H."/>
            <person name="Larsson T."/>
            <person name="Lv J."/>
            <person name="Arendt D."/>
            <person name="Savage R."/>
            <person name="Osoegawa K."/>
            <person name="de Jong P."/>
            <person name="Lindberg D.R."/>
            <person name="Seaver E.C."/>
            <person name="Weisblat D.A."/>
            <person name="Putnam N.H."/>
            <person name="Grigoriev I.V."/>
            <person name="Rokhsar D.S."/>
        </authorList>
    </citation>
    <scope>NUCLEOTIDE SEQUENCE</scope>
    <source>
        <strain evidence="8">I ESC-2004</strain>
    </source>
</reference>
<dbReference type="GO" id="GO:0034198">
    <property type="term" value="P:cellular response to amino acid starvation"/>
    <property type="evidence" value="ECO:0007669"/>
    <property type="project" value="TreeGrafter"/>
</dbReference>
<dbReference type="AlphaFoldDB" id="R7TMD5"/>
<name>R7TMD5_CAPTE</name>
<gene>
    <name evidence="6" type="ORF">CAPTEDRAFT_174615</name>
</gene>
<dbReference type="PANTHER" id="PTHR31581:SF1">
    <property type="entry name" value="KICSTOR SUBUNIT 2"/>
    <property type="match status" value="1"/>
</dbReference>
<dbReference type="Pfam" id="PF09404">
    <property type="entry name" value="C12orf66_like"/>
    <property type="match status" value="1"/>
</dbReference>
<dbReference type="SUPFAM" id="SSF158548">
    <property type="entry name" value="FLJ32549 domain-like"/>
    <property type="match status" value="1"/>
</dbReference>
<proteinExistence type="inferred from homology"/>
<dbReference type="GO" id="GO:0042149">
    <property type="term" value="P:cellular response to glucose starvation"/>
    <property type="evidence" value="ECO:0007669"/>
    <property type="project" value="TreeGrafter"/>
</dbReference>
<evidence type="ECO:0000313" key="7">
    <source>
        <dbReference type="EnsemblMetazoa" id="CapteP174615"/>
    </source>
</evidence>
<reference evidence="7" key="3">
    <citation type="submission" date="2015-06" db="UniProtKB">
        <authorList>
            <consortium name="EnsemblMetazoa"/>
        </authorList>
    </citation>
    <scope>IDENTIFICATION</scope>
</reference>
<dbReference type="EMBL" id="AMQN01013413">
    <property type="status" value="NOT_ANNOTATED_CDS"/>
    <property type="molecule type" value="Genomic_DNA"/>
</dbReference>
<evidence type="ECO:0000256" key="5">
    <source>
        <dbReference type="ARBA" id="ARBA00072667"/>
    </source>
</evidence>
<evidence type="ECO:0000256" key="1">
    <source>
        <dbReference type="ARBA" id="ARBA00004656"/>
    </source>
</evidence>
<dbReference type="OMA" id="PQKFINA"/>
<evidence type="ECO:0000256" key="3">
    <source>
        <dbReference type="ARBA" id="ARBA00023228"/>
    </source>
</evidence>
<keyword evidence="2" id="KW-0472">Membrane</keyword>
<dbReference type="PANTHER" id="PTHR31581">
    <property type="entry name" value="KICSTOR COMPLEX PROTEIN C12ORF66"/>
    <property type="match status" value="1"/>
</dbReference>
<reference evidence="6 8" key="2">
    <citation type="journal article" date="2013" name="Nature">
        <title>Insights into bilaterian evolution from three spiralian genomes.</title>
        <authorList>
            <person name="Simakov O."/>
            <person name="Marletaz F."/>
            <person name="Cho S.J."/>
            <person name="Edsinger-Gonzales E."/>
            <person name="Havlak P."/>
            <person name="Hellsten U."/>
            <person name="Kuo D.H."/>
            <person name="Larsson T."/>
            <person name="Lv J."/>
            <person name="Arendt D."/>
            <person name="Savage R."/>
            <person name="Osoegawa K."/>
            <person name="de Jong P."/>
            <person name="Grimwood J."/>
            <person name="Chapman J.A."/>
            <person name="Shapiro H."/>
            <person name="Aerts A."/>
            <person name="Otillar R.P."/>
            <person name="Terry A.Y."/>
            <person name="Boore J.L."/>
            <person name="Grigoriev I.V."/>
            <person name="Lindberg D.R."/>
            <person name="Seaver E.C."/>
            <person name="Weisblat D.A."/>
            <person name="Putnam N.H."/>
            <person name="Rokhsar D.S."/>
        </authorList>
    </citation>
    <scope>NUCLEOTIDE SEQUENCE</scope>
    <source>
        <strain evidence="6 8">I ESC-2004</strain>
    </source>
</reference>
<dbReference type="Proteomes" id="UP000014760">
    <property type="component" value="Unassembled WGS sequence"/>
</dbReference>
<dbReference type="EnsemblMetazoa" id="CapteT174615">
    <property type="protein sequence ID" value="CapteP174615"/>
    <property type="gene ID" value="CapteG174615"/>
</dbReference>
<evidence type="ECO:0000313" key="6">
    <source>
        <dbReference type="EMBL" id="ELT92245.1"/>
    </source>
</evidence>
<dbReference type="GO" id="GO:0061462">
    <property type="term" value="P:protein localization to lysosome"/>
    <property type="evidence" value="ECO:0007669"/>
    <property type="project" value="TreeGrafter"/>
</dbReference>
<evidence type="ECO:0000256" key="2">
    <source>
        <dbReference type="ARBA" id="ARBA00023136"/>
    </source>
</evidence>
<dbReference type="FunFam" id="1.10.3450.30:FF:000001">
    <property type="entry name" value="KICSTOR complex protein C12orf66 homolog"/>
    <property type="match status" value="1"/>
</dbReference>
<sequence length="440" mass="50291">MPSAGVPLVSKEQAFLETYFLSHSKFAYDKAKDLSEKEKEASKNHPSILWTSCLNQLVSLAVAEKAYTSLVFLCSQNLSKRFLGRRDNLKTTYSHMLTEFRRMEESTRKHVKSGNMLDSLLGHLSGHLCHFITARLKTMEFYEQTVAMAQSKVVSFEDLLNVISEIIQSHQKNFHHPILSPIKCTFSLECDVMYNLLMCQMNICRCQFLPSLLHLHDAHSKLISWAGMAVTRDQQGKKLSFGASSRSVVHPLYQWLLKFKGLLISKFSLYFHDTLSRQAPAPEVKALMAKTSIDFLAKIATFQRKSDATCVSLILELTEMDEAYHGPGYHHPKKITDKPTGVDNFPAIFTFPGEKPDKLWPNVIMILMAKADELSYGEKIIYFFDERMQKTYFLGQVDPKMTMLVLFENKKNEKDTYVNNTLSELCAQLKGSRVLLQLRS</sequence>
<dbReference type="HOGENOM" id="CLU_050627_0_0_1"/>
<dbReference type="GO" id="GO:1904262">
    <property type="term" value="P:negative regulation of TORC1 signaling"/>
    <property type="evidence" value="ECO:0007669"/>
    <property type="project" value="TreeGrafter"/>
</dbReference>